<feature type="transmembrane region" description="Helical" evidence="7">
    <location>
        <begin position="730"/>
        <end position="751"/>
    </location>
</feature>
<dbReference type="InterPro" id="IPR004014">
    <property type="entry name" value="ATPase_P-typ_cation-transptr_N"/>
</dbReference>
<protein>
    <recommendedName>
        <fullName evidence="8">Cation-transporting P-type ATPase N-terminal domain-containing protein</fullName>
    </recommendedName>
</protein>
<proteinExistence type="predicted"/>
<dbReference type="GO" id="GO:0005524">
    <property type="term" value="F:ATP binding"/>
    <property type="evidence" value="ECO:0007669"/>
    <property type="project" value="UniProtKB-KW"/>
</dbReference>
<evidence type="ECO:0000256" key="4">
    <source>
        <dbReference type="ARBA" id="ARBA00022840"/>
    </source>
</evidence>
<dbReference type="PRINTS" id="PR00120">
    <property type="entry name" value="HATPASE"/>
</dbReference>
<keyword evidence="3" id="KW-0547">Nucleotide-binding</keyword>
<dbReference type="InterPro" id="IPR023298">
    <property type="entry name" value="ATPase_P-typ_TM_dom_sf"/>
</dbReference>
<feature type="transmembrane region" description="Helical" evidence="7">
    <location>
        <begin position="923"/>
        <end position="946"/>
    </location>
</feature>
<keyword evidence="2 7" id="KW-0812">Transmembrane</keyword>
<evidence type="ECO:0000313" key="10">
    <source>
        <dbReference type="Proteomes" id="UP000253551"/>
    </source>
</evidence>
<dbReference type="SUPFAM" id="SSF81660">
    <property type="entry name" value="Metal cation-transporting ATPase, ATP-binding domain N"/>
    <property type="match status" value="1"/>
</dbReference>
<feature type="transmembrane region" description="Helical" evidence="7">
    <location>
        <begin position="248"/>
        <end position="273"/>
    </location>
</feature>
<reference evidence="9 10" key="1">
    <citation type="journal article" date="2018" name="G3 (Bethesda)">
        <title>Phylogenetic and Phylogenomic Definition of Rhizopus Species.</title>
        <authorList>
            <person name="Gryganskyi A.P."/>
            <person name="Golan J."/>
            <person name="Dolatabadi S."/>
            <person name="Mondo S."/>
            <person name="Robb S."/>
            <person name="Idnurm A."/>
            <person name="Muszewska A."/>
            <person name="Steczkiewicz K."/>
            <person name="Masonjones S."/>
            <person name="Liao H.L."/>
            <person name="Gajdeczka M.T."/>
            <person name="Anike F."/>
            <person name="Vuek A."/>
            <person name="Anishchenko I.M."/>
            <person name="Voigt K."/>
            <person name="de Hoog G.S."/>
            <person name="Smith M.E."/>
            <person name="Heitman J."/>
            <person name="Vilgalys R."/>
            <person name="Stajich J.E."/>
        </authorList>
    </citation>
    <scope>NUCLEOTIDE SEQUENCE [LARGE SCALE GENOMIC DNA]</scope>
    <source>
        <strain evidence="9 10">LSU 92-RS-03</strain>
    </source>
</reference>
<keyword evidence="5 7" id="KW-1133">Transmembrane helix</keyword>
<evidence type="ECO:0000256" key="3">
    <source>
        <dbReference type="ARBA" id="ARBA00022741"/>
    </source>
</evidence>
<dbReference type="PANTHER" id="PTHR42861">
    <property type="entry name" value="CALCIUM-TRANSPORTING ATPASE"/>
    <property type="match status" value="1"/>
</dbReference>
<dbReference type="Pfam" id="PF00122">
    <property type="entry name" value="E1-E2_ATPase"/>
    <property type="match status" value="1"/>
</dbReference>
<dbReference type="InterPro" id="IPR006068">
    <property type="entry name" value="ATPase_P-typ_cation-transptr_C"/>
</dbReference>
<dbReference type="SUPFAM" id="SSF81653">
    <property type="entry name" value="Calcium ATPase, transduction domain A"/>
    <property type="match status" value="1"/>
</dbReference>
<feature type="transmembrane region" description="Helical" evidence="7">
    <location>
        <begin position="856"/>
        <end position="877"/>
    </location>
</feature>
<dbReference type="PRINTS" id="PR00119">
    <property type="entry name" value="CATATPASE"/>
</dbReference>
<dbReference type="InterPro" id="IPR036412">
    <property type="entry name" value="HAD-like_sf"/>
</dbReference>
<keyword evidence="10" id="KW-1185">Reference proteome</keyword>
<dbReference type="GO" id="GO:0030001">
    <property type="term" value="P:metal ion transport"/>
    <property type="evidence" value="ECO:0007669"/>
    <property type="project" value="UniProtKB-ARBA"/>
</dbReference>
<feature type="transmembrane region" description="Helical" evidence="7">
    <location>
        <begin position="898"/>
        <end position="917"/>
    </location>
</feature>
<feature type="transmembrane region" description="Helical" evidence="7">
    <location>
        <begin position="77"/>
        <end position="110"/>
    </location>
</feature>
<keyword evidence="4" id="KW-0067">ATP-binding</keyword>
<feature type="transmembrane region" description="Helical" evidence="7">
    <location>
        <begin position="807"/>
        <end position="831"/>
    </location>
</feature>
<name>A0A367KS74_RHIST</name>
<dbReference type="OrthoDB" id="116380at2759"/>
<feature type="transmembrane region" description="Helical" evidence="7">
    <location>
        <begin position="221"/>
        <end position="242"/>
    </location>
</feature>
<dbReference type="Pfam" id="PF00689">
    <property type="entry name" value="Cation_ATPase_C"/>
    <property type="match status" value="1"/>
</dbReference>
<dbReference type="GO" id="GO:0016020">
    <property type="term" value="C:membrane"/>
    <property type="evidence" value="ECO:0007669"/>
    <property type="project" value="UniProtKB-SubCell"/>
</dbReference>
<evidence type="ECO:0000256" key="1">
    <source>
        <dbReference type="ARBA" id="ARBA00004141"/>
    </source>
</evidence>
<dbReference type="Gene3D" id="1.20.1110.10">
    <property type="entry name" value="Calcium-transporting ATPase, transmembrane domain"/>
    <property type="match status" value="2"/>
</dbReference>
<dbReference type="SFLD" id="SFLDF00027">
    <property type="entry name" value="p-type_atpase"/>
    <property type="match status" value="1"/>
</dbReference>
<dbReference type="Pfam" id="PF00690">
    <property type="entry name" value="Cation_ATPase_N"/>
    <property type="match status" value="1"/>
</dbReference>
<dbReference type="AlphaFoldDB" id="A0A367KS74"/>
<dbReference type="Gene3D" id="3.40.1110.10">
    <property type="entry name" value="Calcium-transporting ATPase, cytoplasmic domain N"/>
    <property type="match status" value="1"/>
</dbReference>
<dbReference type="InterPro" id="IPR018303">
    <property type="entry name" value="ATPase_P-typ_P_site"/>
</dbReference>
<dbReference type="InterPro" id="IPR044492">
    <property type="entry name" value="P_typ_ATPase_HD_dom"/>
</dbReference>
<dbReference type="SMART" id="SM00831">
    <property type="entry name" value="Cation_ATPase_N"/>
    <property type="match status" value="1"/>
</dbReference>
<evidence type="ECO:0000256" key="5">
    <source>
        <dbReference type="ARBA" id="ARBA00022989"/>
    </source>
</evidence>
<dbReference type="SUPFAM" id="SSF81665">
    <property type="entry name" value="Calcium ATPase, transmembrane domain M"/>
    <property type="match status" value="1"/>
</dbReference>
<dbReference type="Gene3D" id="2.70.150.10">
    <property type="entry name" value="Calcium-transporting ATPase, cytoplasmic transduction domain A"/>
    <property type="match status" value="1"/>
</dbReference>
<accession>A0A367KS74</accession>
<dbReference type="SUPFAM" id="SSF56784">
    <property type="entry name" value="HAD-like"/>
    <property type="match status" value="1"/>
</dbReference>
<dbReference type="InterPro" id="IPR001757">
    <property type="entry name" value="P_typ_ATPase"/>
</dbReference>
<keyword evidence="6 7" id="KW-0472">Membrane</keyword>
<sequence length="973" mass="108910">MLFKQSKPPLESGPPTIWHTKSIEQVVQELNTSIEIGLTEQEAVERQSTYGFNELDSGDEATWIKILLHQFLDIMNWIFIALGIVSMVLGDYITGSLIIVVAIFNFYLTFQQEYAAEQTMAALKSLSSPTANVIRDGKEQTIASNALVPGDLLLIKEGDSVAADARLIHLSNLEADEALLTGESVPVQKKLIVLEKEDEPLGDRRNMVYSSTIIAKGRGQAIVTSIGMKTEIVIIVLASVKFHADRDIGMYAMTSALSVLPAGLTTVLTITLVMGGKEMTKQRAIVRKLKVLETLGSITHIFSDKTGTLTMAKMVVVRFWTPQEGYFYLTPNGLAPQGNIYRTHDELIDNPLSSEKTELIDKPQLLMSSETKHFIECAALCNMSSIHRREDTENTITRHESLSKMTSRHSNVVIEMPQAEEEKDNSESDNWIPSGAPTEVALQVFAHKFNKGKPQLIAEDGWEMIQEYQFDSTIKRMSTVWYNRPQDHTFVFTKGATERILPLCINMPTQESHIEVMNHLNVLASKGLRVIAMAYRKEESNMFEKDRDRSIIEKDLIFLGLAGIYDPPRAESLQAVKEAHQAGISVHMLTGDHAITATAIAKELNILNEKTMSPEVLKELVMTGPQFDAMTEEEVDALPHLPFVVARCSPETKVKMIVASKRRNYIAAMTGDGVNDSPSLRIANVGISMGKNGSDVAKQSSDIILTDDNFATIIRAIAEGRKIYQNVQRFLLYFWIALLGLWLVLILALAIRDPNNKSAAPISTIQMLFLYVAFTPPAGVLSFQPASKTVMKEPPRSPKESLFNREIVMDLFVYSLGFAAFSFIAFIIPLYTRGHHGIEGSACEVNFDYAACESFFRGRGVLLAFMTLGTLVVMVHCRSYREIEWGPRGLKETFKSKTVIYTLSFDIVCLMIFYYVPTVAEKGFYMLGFSWEWAIVVGLLIVYAIFGEFYKLLKRKFMKPVKPHQLSKYIAVE</sequence>
<comment type="caution">
    <text evidence="9">The sequence shown here is derived from an EMBL/GenBank/DDBJ whole genome shotgun (WGS) entry which is preliminary data.</text>
</comment>
<evidence type="ECO:0000313" key="9">
    <source>
        <dbReference type="EMBL" id="RCI05059.1"/>
    </source>
</evidence>
<comment type="subcellular location">
    <subcellularLocation>
        <location evidence="1">Membrane</location>
        <topology evidence="1">Multi-pass membrane protein</topology>
    </subcellularLocation>
</comment>
<dbReference type="EMBL" id="PJQM01000493">
    <property type="protein sequence ID" value="RCI05059.1"/>
    <property type="molecule type" value="Genomic_DNA"/>
</dbReference>
<dbReference type="InterPro" id="IPR023299">
    <property type="entry name" value="ATPase_P-typ_cyto_dom_N"/>
</dbReference>
<feature type="transmembrane region" description="Helical" evidence="7">
    <location>
        <begin position="763"/>
        <end position="786"/>
    </location>
</feature>
<gene>
    <name evidence="9" type="ORF">CU098_009390</name>
</gene>
<dbReference type="STRING" id="4846.A0A367KS74"/>
<dbReference type="InterPro" id="IPR008250">
    <property type="entry name" value="ATPase_P-typ_transduc_dom_A_sf"/>
</dbReference>
<evidence type="ECO:0000256" key="7">
    <source>
        <dbReference type="SAM" id="Phobius"/>
    </source>
</evidence>
<dbReference type="NCBIfam" id="TIGR01494">
    <property type="entry name" value="ATPase_P-type"/>
    <property type="match status" value="2"/>
</dbReference>
<dbReference type="GO" id="GO:0016887">
    <property type="term" value="F:ATP hydrolysis activity"/>
    <property type="evidence" value="ECO:0007669"/>
    <property type="project" value="InterPro"/>
</dbReference>
<dbReference type="SFLD" id="SFLDS00003">
    <property type="entry name" value="Haloacid_Dehalogenase"/>
    <property type="match status" value="1"/>
</dbReference>
<dbReference type="Pfam" id="PF13246">
    <property type="entry name" value="Cation_ATPase"/>
    <property type="match status" value="1"/>
</dbReference>
<dbReference type="InterPro" id="IPR059000">
    <property type="entry name" value="ATPase_P-type_domA"/>
</dbReference>
<evidence type="ECO:0000256" key="6">
    <source>
        <dbReference type="ARBA" id="ARBA00023136"/>
    </source>
</evidence>
<evidence type="ECO:0000256" key="2">
    <source>
        <dbReference type="ARBA" id="ARBA00022692"/>
    </source>
</evidence>
<evidence type="ECO:0000259" key="8">
    <source>
        <dbReference type="SMART" id="SM00831"/>
    </source>
</evidence>
<dbReference type="SFLD" id="SFLDG00002">
    <property type="entry name" value="C1.7:_P-type_atpase_like"/>
    <property type="match status" value="1"/>
</dbReference>
<dbReference type="PROSITE" id="PS00154">
    <property type="entry name" value="ATPASE_E1_E2"/>
    <property type="match status" value="1"/>
</dbReference>
<feature type="domain" description="Cation-transporting P-type ATPase N-terminal" evidence="8">
    <location>
        <begin position="17"/>
        <end position="91"/>
    </location>
</feature>
<dbReference type="Proteomes" id="UP000253551">
    <property type="component" value="Unassembled WGS sequence"/>
</dbReference>
<organism evidence="9 10">
    <name type="scientific">Rhizopus stolonifer</name>
    <name type="common">Rhizopus nigricans</name>
    <dbReference type="NCBI Taxonomy" id="4846"/>
    <lineage>
        <taxon>Eukaryota</taxon>
        <taxon>Fungi</taxon>
        <taxon>Fungi incertae sedis</taxon>
        <taxon>Mucoromycota</taxon>
        <taxon>Mucoromycotina</taxon>
        <taxon>Mucoromycetes</taxon>
        <taxon>Mucorales</taxon>
        <taxon>Mucorineae</taxon>
        <taxon>Rhizopodaceae</taxon>
        <taxon>Rhizopus</taxon>
    </lineage>
</organism>